<protein>
    <submittedName>
        <fullName evidence="1">Uncharacterized protein</fullName>
    </submittedName>
</protein>
<accession>A0ACC2UXZ3</accession>
<proteinExistence type="predicted"/>
<dbReference type="EMBL" id="JASBWS010000189">
    <property type="protein sequence ID" value="KAJ9091837.1"/>
    <property type="molecule type" value="Genomic_DNA"/>
</dbReference>
<comment type="caution">
    <text evidence="1">The sequence shown here is derived from an EMBL/GenBank/DDBJ whole genome shotgun (WGS) entry which is preliminary data.</text>
</comment>
<evidence type="ECO:0000313" key="2">
    <source>
        <dbReference type="Proteomes" id="UP001230649"/>
    </source>
</evidence>
<name>A0ACC2UXZ3_9TREE</name>
<organism evidence="1 2">
    <name type="scientific">Naganishia adeliensis</name>
    <dbReference type="NCBI Taxonomy" id="92952"/>
    <lineage>
        <taxon>Eukaryota</taxon>
        <taxon>Fungi</taxon>
        <taxon>Dikarya</taxon>
        <taxon>Basidiomycota</taxon>
        <taxon>Agaricomycotina</taxon>
        <taxon>Tremellomycetes</taxon>
        <taxon>Filobasidiales</taxon>
        <taxon>Filobasidiaceae</taxon>
        <taxon>Naganishia</taxon>
    </lineage>
</organism>
<reference evidence="1" key="1">
    <citation type="submission" date="2023-04" db="EMBL/GenBank/DDBJ databases">
        <title>Draft Genome sequencing of Naganishia species isolated from polar environments using Oxford Nanopore Technology.</title>
        <authorList>
            <person name="Leo P."/>
            <person name="Venkateswaran K."/>
        </authorList>
    </citation>
    <scope>NUCLEOTIDE SEQUENCE</scope>
    <source>
        <strain evidence="1">MNA-CCFEE 5262</strain>
    </source>
</reference>
<evidence type="ECO:0000313" key="1">
    <source>
        <dbReference type="EMBL" id="KAJ9091837.1"/>
    </source>
</evidence>
<feature type="non-terminal residue" evidence="1">
    <location>
        <position position="121"/>
    </location>
</feature>
<gene>
    <name evidence="1" type="ORF">QFC20_007522</name>
</gene>
<keyword evidence="2" id="KW-1185">Reference proteome</keyword>
<sequence length="121" mass="13697">MSSYARTHSDSPSGSYFPLDPSSSHPEELTRQSHHQRLTRSITNSSFRSIRTFAGYGGAGQGISEDQYRVLLELQRLLYHGPGETTFLENDELGNDDDGQNREGRKEQLKAFVHEYLESDC</sequence>
<dbReference type="Proteomes" id="UP001230649">
    <property type="component" value="Unassembled WGS sequence"/>
</dbReference>